<dbReference type="EMBL" id="CM051394">
    <property type="protein sequence ID" value="KAJ4728581.1"/>
    <property type="molecule type" value="Genomic_DNA"/>
</dbReference>
<evidence type="ECO:0000313" key="1">
    <source>
        <dbReference type="EMBL" id="KAJ4728581.1"/>
    </source>
</evidence>
<sequence>MVHAPSPFAAKLRPRLNSETSPAAFSPALNFSIPNLEDLRLEQSYHRRLSADSTEKINSCVGEEKSRARKPFWWSSILKLIFFVKNTECNSIVIIFSLYFSRPTIFLVVQCIEYLCDIIDGANLLCYHIDSD</sequence>
<gene>
    <name evidence="1" type="ORF">OWV82_001488</name>
</gene>
<protein>
    <submittedName>
        <fullName evidence="1">Uncharacterized protein</fullName>
    </submittedName>
</protein>
<accession>A0ACC1YYN4</accession>
<evidence type="ECO:0000313" key="2">
    <source>
        <dbReference type="Proteomes" id="UP001164539"/>
    </source>
</evidence>
<name>A0ACC1YYN4_MELAZ</name>
<proteinExistence type="predicted"/>
<comment type="caution">
    <text evidence="1">The sequence shown here is derived from an EMBL/GenBank/DDBJ whole genome shotgun (WGS) entry which is preliminary data.</text>
</comment>
<reference evidence="1 2" key="1">
    <citation type="journal article" date="2023" name="Science">
        <title>Complex scaffold remodeling in plant triterpene biosynthesis.</title>
        <authorList>
            <person name="De La Pena R."/>
            <person name="Hodgson H."/>
            <person name="Liu J.C."/>
            <person name="Stephenson M.J."/>
            <person name="Martin A.C."/>
            <person name="Owen C."/>
            <person name="Harkess A."/>
            <person name="Leebens-Mack J."/>
            <person name="Jimenez L.E."/>
            <person name="Osbourn A."/>
            <person name="Sattely E.S."/>
        </authorList>
    </citation>
    <scope>NUCLEOTIDE SEQUENCE [LARGE SCALE GENOMIC DNA]</scope>
    <source>
        <strain evidence="2">cv. JPN11</strain>
        <tissue evidence="1">Leaf</tissue>
    </source>
</reference>
<dbReference type="Proteomes" id="UP001164539">
    <property type="component" value="Chromosome 1"/>
</dbReference>
<keyword evidence="2" id="KW-1185">Reference proteome</keyword>
<organism evidence="1 2">
    <name type="scientific">Melia azedarach</name>
    <name type="common">Chinaberry tree</name>
    <dbReference type="NCBI Taxonomy" id="155640"/>
    <lineage>
        <taxon>Eukaryota</taxon>
        <taxon>Viridiplantae</taxon>
        <taxon>Streptophyta</taxon>
        <taxon>Embryophyta</taxon>
        <taxon>Tracheophyta</taxon>
        <taxon>Spermatophyta</taxon>
        <taxon>Magnoliopsida</taxon>
        <taxon>eudicotyledons</taxon>
        <taxon>Gunneridae</taxon>
        <taxon>Pentapetalae</taxon>
        <taxon>rosids</taxon>
        <taxon>malvids</taxon>
        <taxon>Sapindales</taxon>
        <taxon>Meliaceae</taxon>
        <taxon>Melia</taxon>
    </lineage>
</organism>